<dbReference type="RefSeq" id="WP_058987070.1">
    <property type="nucleotide sequence ID" value="NZ_LN606600.1"/>
</dbReference>
<protein>
    <recommendedName>
        <fullName evidence="4">DUF4175 domain-containing protein</fullName>
    </recommendedName>
</protein>
<keyword evidence="1" id="KW-0472">Membrane</keyword>
<evidence type="ECO:0008006" key="4">
    <source>
        <dbReference type="Google" id="ProtNLM"/>
    </source>
</evidence>
<feature type="transmembrane region" description="Helical" evidence="1">
    <location>
        <begin position="25"/>
        <end position="45"/>
    </location>
</feature>
<gene>
    <name evidence="2" type="ORF">ASN_543</name>
</gene>
<dbReference type="AlphaFoldDB" id="A0A0U5ESQ7"/>
<keyword evidence="3" id="KW-1185">Reference proteome</keyword>
<feature type="transmembrane region" description="Helical" evidence="1">
    <location>
        <begin position="51"/>
        <end position="76"/>
    </location>
</feature>
<evidence type="ECO:0000313" key="3">
    <source>
        <dbReference type="Proteomes" id="UP000056109"/>
    </source>
</evidence>
<dbReference type="KEGG" id="asz:ASN_543"/>
<evidence type="ECO:0000256" key="1">
    <source>
        <dbReference type="SAM" id="Phobius"/>
    </source>
</evidence>
<reference evidence="3" key="1">
    <citation type="submission" date="2014-09" db="EMBL/GenBank/DDBJ databases">
        <authorList>
            <person name="Illeghems K.G."/>
        </authorList>
    </citation>
    <scope>NUCLEOTIDE SEQUENCE [LARGE SCALE GENOMIC DNA]</scope>
    <source>
        <strain evidence="3">108B</strain>
    </source>
</reference>
<keyword evidence="1" id="KW-1133">Transmembrane helix</keyword>
<dbReference type="EMBL" id="LN606600">
    <property type="protein sequence ID" value="CEF39958.1"/>
    <property type="molecule type" value="Genomic_DNA"/>
</dbReference>
<keyword evidence="1" id="KW-0812">Transmembrane</keyword>
<dbReference type="PATRIC" id="fig|446692.3.peg.504"/>
<dbReference type="GeneID" id="34781735"/>
<proteinExistence type="predicted"/>
<dbReference type="Proteomes" id="UP000056109">
    <property type="component" value="Chromosome I"/>
</dbReference>
<sequence>MKITPPPEGAFSVVSDVRGRPQVAVWRWPIALGALTVFGLFSALLGQEGLWLVLSWISLSIPFIVTVVCLLQAWCVPSVKGGRS</sequence>
<evidence type="ECO:0000313" key="2">
    <source>
        <dbReference type="EMBL" id="CEF39958.1"/>
    </source>
</evidence>
<name>A0A0U5ESQ7_9PROT</name>
<organism evidence="2 3">
    <name type="scientific">Acetobacter senegalensis</name>
    <dbReference type="NCBI Taxonomy" id="446692"/>
    <lineage>
        <taxon>Bacteria</taxon>
        <taxon>Pseudomonadati</taxon>
        <taxon>Pseudomonadota</taxon>
        <taxon>Alphaproteobacteria</taxon>
        <taxon>Acetobacterales</taxon>
        <taxon>Acetobacteraceae</taxon>
        <taxon>Acetobacter</taxon>
    </lineage>
</organism>
<accession>A0A0U5ESQ7</accession>